<feature type="compositionally biased region" description="Basic and acidic residues" evidence="1">
    <location>
        <begin position="1"/>
        <end position="11"/>
    </location>
</feature>
<feature type="compositionally biased region" description="Polar residues" evidence="1">
    <location>
        <begin position="197"/>
        <end position="214"/>
    </location>
</feature>
<dbReference type="EMBL" id="CP090173">
    <property type="protein sequence ID" value="UJO23299.1"/>
    <property type="molecule type" value="Genomic_DNA"/>
</dbReference>
<dbReference type="InterPro" id="IPR014840">
    <property type="entry name" value="HRD"/>
</dbReference>
<feature type="compositionally biased region" description="Acidic residues" evidence="1">
    <location>
        <begin position="464"/>
        <end position="480"/>
    </location>
</feature>
<feature type="compositionally biased region" description="Low complexity" evidence="1">
    <location>
        <begin position="52"/>
        <end position="70"/>
    </location>
</feature>
<dbReference type="Proteomes" id="UP000756132">
    <property type="component" value="Chromosome 11"/>
</dbReference>
<accession>A0A9Q8PJ16</accession>
<dbReference type="KEGG" id="ffu:CLAFUR5_13127"/>
<dbReference type="OMA" id="MDGDVPM"/>
<feature type="region of interest" description="Disordered" evidence="1">
    <location>
        <begin position="528"/>
        <end position="669"/>
    </location>
</feature>
<dbReference type="OrthoDB" id="5576775at2759"/>
<feature type="compositionally biased region" description="Polar residues" evidence="1">
    <location>
        <begin position="137"/>
        <end position="147"/>
    </location>
</feature>
<feature type="domain" description="Hpc2-related" evidence="2">
    <location>
        <begin position="491"/>
        <end position="532"/>
    </location>
</feature>
<feature type="compositionally biased region" description="Polar residues" evidence="1">
    <location>
        <begin position="655"/>
        <end position="669"/>
    </location>
</feature>
<dbReference type="Pfam" id="PF08729">
    <property type="entry name" value="HUN"/>
    <property type="match status" value="1"/>
</dbReference>
<feature type="compositionally biased region" description="Low complexity" evidence="1">
    <location>
        <begin position="148"/>
        <end position="160"/>
    </location>
</feature>
<gene>
    <name evidence="3" type="ORF">CLAFUR5_13127</name>
</gene>
<organism evidence="3 4">
    <name type="scientific">Passalora fulva</name>
    <name type="common">Tomato leaf mold</name>
    <name type="synonym">Cladosporium fulvum</name>
    <dbReference type="NCBI Taxonomy" id="5499"/>
    <lineage>
        <taxon>Eukaryota</taxon>
        <taxon>Fungi</taxon>
        <taxon>Dikarya</taxon>
        <taxon>Ascomycota</taxon>
        <taxon>Pezizomycotina</taxon>
        <taxon>Dothideomycetes</taxon>
        <taxon>Dothideomycetidae</taxon>
        <taxon>Mycosphaerellales</taxon>
        <taxon>Mycosphaerellaceae</taxon>
        <taxon>Fulvia</taxon>
    </lineage>
</organism>
<evidence type="ECO:0000259" key="2">
    <source>
        <dbReference type="Pfam" id="PF08729"/>
    </source>
</evidence>
<feature type="compositionally biased region" description="Low complexity" evidence="1">
    <location>
        <begin position="344"/>
        <end position="388"/>
    </location>
</feature>
<feature type="compositionally biased region" description="Basic and acidic residues" evidence="1">
    <location>
        <begin position="82"/>
        <end position="94"/>
    </location>
</feature>
<reference evidence="3" key="1">
    <citation type="submission" date="2021-12" db="EMBL/GenBank/DDBJ databases">
        <authorList>
            <person name="Zaccaron A."/>
            <person name="Stergiopoulos I."/>
        </authorList>
    </citation>
    <scope>NUCLEOTIDE SEQUENCE</scope>
    <source>
        <strain evidence="3">Race5_Kim</strain>
    </source>
</reference>
<reference evidence="3" key="2">
    <citation type="journal article" date="2022" name="Microb. Genom.">
        <title>A chromosome-scale genome assembly of the tomato pathogen Cladosporium fulvum reveals a compartmentalized genome architecture and the presence of a dispensable chromosome.</title>
        <authorList>
            <person name="Zaccaron A.Z."/>
            <person name="Chen L.H."/>
            <person name="Samaras A."/>
            <person name="Stergiopoulos I."/>
        </authorList>
    </citation>
    <scope>NUCLEOTIDE SEQUENCE</scope>
    <source>
        <strain evidence="3">Race5_Kim</strain>
    </source>
</reference>
<sequence>MPPPMDHDRASESSSISSAPSSPANPSIDEIAVAQRYPQSGNLASGGGVVRSTSASSAQPSAAQTASGSTDAPAKVRKQRKPREPKAPGDEKPKEKKPRKPREPKVKKEGEAAPAPRKRQKTEDKSTPVLADASARPRQSTLTEMVNQFQAPAQPASATAPQPPSQLRHTIPAQPRPQHPPTSDIGMIRSGVPPHTQMHTSNPPTPRPYSSGQNYDPIRGAIDSAPPRTSAVTNGIHSAQHSPHINRASASPSIISLIDPPPATNTSVPSMAYSPQTTLQQPYQPQPPPFVNHQQHSPTPPRAAPSALPHAAVQSSPAPKSIPTMDGAMDIDGPSCAPMKPPEVKVQSKSSSSAPTPKPTQAKVHSSPKAAGSGLLSSSDLFGGPSSGQDLERKGIDIEIRITLDPTGGNTVNMAQEIAKKYGRDAINPRAAAHRRQLLEVAAAANKIEGGSADDMSVDLMSEADGDSNVEMGGMEDDGLEGQTTAEGKPRKRRKKVEEYDKEDDFIDDTELAWQEQAAVAKDGFFVYSGPLVPEGQNAQVESSTSTRGSRGGRGRGRGRAAVTAGTTHASLGAEKKDPNAPTTRGRGRGRGTGAPRKPRITKADRERMEAEKMDRERMGSGAPPSLAPSNSNPSMTTTTTTHQPPPPPPPQQTLYSNAPDSAQQGVRV</sequence>
<evidence type="ECO:0000313" key="3">
    <source>
        <dbReference type="EMBL" id="UJO23299.1"/>
    </source>
</evidence>
<name>A0A9Q8PJ16_PASFU</name>
<feature type="region of interest" description="Disordered" evidence="1">
    <location>
        <begin position="464"/>
        <end position="505"/>
    </location>
</feature>
<feature type="region of interest" description="Disordered" evidence="1">
    <location>
        <begin position="1"/>
        <end position="393"/>
    </location>
</feature>
<proteinExistence type="predicted"/>
<feature type="compositionally biased region" description="Basic and acidic residues" evidence="1">
    <location>
        <begin position="101"/>
        <end position="111"/>
    </location>
</feature>
<keyword evidence="4" id="KW-1185">Reference proteome</keyword>
<dbReference type="RefSeq" id="XP_047767665.1">
    <property type="nucleotide sequence ID" value="XM_047912275.1"/>
</dbReference>
<protein>
    <submittedName>
        <fullName evidence="3">Histone promoter control protein 2</fullName>
    </submittedName>
</protein>
<dbReference type="AlphaFoldDB" id="A0A9Q8PJ16"/>
<feature type="compositionally biased region" description="Low complexity" evidence="1">
    <location>
        <begin position="620"/>
        <end position="643"/>
    </location>
</feature>
<feature type="compositionally biased region" description="Polar residues" evidence="1">
    <location>
        <begin position="230"/>
        <end position="243"/>
    </location>
</feature>
<evidence type="ECO:0000256" key="1">
    <source>
        <dbReference type="SAM" id="MobiDB-lite"/>
    </source>
</evidence>
<evidence type="ECO:0000313" key="4">
    <source>
        <dbReference type="Proteomes" id="UP000756132"/>
    </source>
</evidence>
<feature type="compositionally biased region" description="Low complexity" evidence="1">
    <location>
        <begin position="12"/>
        <end position="27"/>
    </location>
</feature>
<feature type="compositionally biased region" description="Low complexity" evidence="1">
    <location>
        <begin position="248"/>
        <end position="258"/>
    </location>
</feature>
<dbReference type="GeneID" id="71993005"/>
<feature type="compositionally biased region" description="Basic and acidic residues" evidence="1">
    <location>
        <begin position="602"/>
        <end position="619"/>
    </location>
</feature>